<keyword evidence="1 5" id="KW-0285">Flavoprotein</keyword>
<comment type="subcellular location">
    <subcellularLocation>
        <location evidence="5">Cytoplasm</location>
    </subcellularLocation>
</comment>
<keyword evidence="5" id="KW-0963">Cytoplasm</keyword>
<dbReference type="Gene3D" id="3.50.50.60">
    <property type="entry name" value="FAD/NAD(P)-binding domain"/>
    <property type="match status" value="1"/>
</dbReference>
<evidence type="ECO:0000256" key="1">
    <source>
        <dbReference type="ARBA" id="ARBA00022630"/>
    </source>
</evidence>
<dbReference type="InterPro" id="IPR043683">
    <property type="entry name" value="TetX_monooxygenase"/>
</dbReference>
<sequence>MTIAIIGAGVGGLTLARVLHVHGIDTVVYERDTSPTARTQGGMIDLTVDGGQYAMRAADLEDELRAIARPEGQDLRLVDHTGTLFLQEDTPEDAPFDRPEVDRPVLRSTLINALPEGTIQWGRAYQSATRTGTGFDLHLTDGTTAHCDLLVGADGARSRVRTLVTDAEPIHTGVTYVELAIPDIDRAHPDLAAMIGRGNYWAIGPHQNLSAQRNGDGTVRVYLSFRGTDTVDKAGIKARYADWAPQFHALIDAAGDTVTTLPILMLPVGLTWPATPHVTLLGDAAHLMPPTAGEGANQAMRDAAELANAIAANPTAIRDYETAMFDRSTQAARQSLANMEVFMSDKGAQGVLDLMQTWGAAPGSSKIPPEYTTQAVVIRWEANGVTPQLNPCLAFNGNARPGWSTSPSSSPERPRK</sequence>
<feature type="binding site" evidence="5">
    <location>
        <position position="45"/>
    </location>
    <ligand>
        <name>FAD</name>
        <dbReference type="ChEBI" id="CHEBI:57692"/>
    </ligand>
</feature>
<evidence type="ECO:0000256" key="3">
    <source>
        <dbReference type="ARBA" id="ARBA00023002"/>
    </source>
</evidence>
<dbReference type="EC" id="1.14.13.-" evidence="5"/>
<comment type="catalytic activity">
    <reaction evidence="5">
        <text>a tetracycline + NADPH + O2 + H(+) = an 11a-hydroxytetracycline + NADP(+) + H2O</text>
        <dbReference type="Rhea" id="RHEA:61444"/>
        <dbReference type="ChEBI" id="CHEBI:15377"/>
        <dbReference type="ChEBI" id="CHEBI:15378"/>
        <dbReference type="ChEBI" id="CHEBI:15379"/>
        <dbReference type="ChEBI" id="CHEBI:57783"/>
        <dbReference type="ChEBI" id="CHEBI:58349"/>
        <dbReference type="ChEBI" id="CHEBI:144644"/>
        <dbReference type="ChEBI" id="CHEBI:144645"/>
    </reaction>
</comment>
<keyword evidence="3 5" id="KW-0560">Oxidoreductase</keyword>
<dbReference type="PANTHER" id="PTHR46972:SF1">
    <property type="entry name" value="FAD DEPENDENT OXIDOREDUCTASE DOMAIN-CONTAINING PROTEIN"/>
    <property type="match status" value="1"/>
</dbReference>
<evidence type="ECO:0000256" key="2">
    <source>
        <dbReference type="ARBA" id="ARBA00022827"/>
    </source>
</evidence>
<evidence type="ECO:0000313" key="8">
    <source>
        <dbReference type="EMBL" id="TCO61039.1"/>
    </source>
</evidence>
<feature type="region of interest" description="Disordered" evidence="6">
    <location>
        <begin position="396"/>
        <end position="416"/>
    </location>
</feature>
<dbReference type="Proteomes" id="UP000295680">
    <property type="component" value="Unassembled WGS sequence"/>
</dbReference>
<feature type="binding site" evidence="5">
    <location>
        <position position="38"/>
    </location>
    <ligand>
        <name>NADPH</name>
        <dbReference type="ChEBI" id="CHEBI:57783"/>
    </ligand>
</feature>
<dbReference type="Pfam" id="PF01494">
    <property type="entry name" value="FAD_binding_3"/>
    <property type="match status" value="1"/>
</dbReference>
<dbReference type="InterPro" id="IPR002938">
    <property type="entry name" value="FAD-bd"/>
</dbReference>
<evidence type="ECO:0000259" key="7">
    <source>
        <dbReference type="Pfam" id="PF01494"/>
    </source>
</evidence>
<keyword evidence="5" id="KW-0521">NADP</keyword>
<evidence type="ECO:0000313" key="9">
    <source>
        <dbReference type="Proteomes" id="UP000295680"/>
    </source>
</evidence>
<accession>A0A4R2JVF1</accession>
<gene>
    <name evidence="8" type="ORF">EV192_103622</name>
</gene>
<dbReference type="RefSeq" id="WP_132116461.1">
    <property type="nucleotide sequence ID" value="NZ_SLWS01000003.1"/>
</dbReference>
<keyword evidence="2 5" id="KW-0274">FAD</keyword>
<dbReference type="GO" id="GO:0046677">
    <property type="term" value="P:response to antibiotic"/>
    <property type="evidence" value="ECO:0007669"/>
    <property type="project" value="InterPro"/>
</dbReference>
<dbReference type="PRINTS" id="PR00420">
    <property type="entry name" value="RNGMNOXGNASE"/>
</dbReference>
<organism evidence="8 9">
    <name type="scientific">Actinocrispum wychmicini</name>
    <dbReference type="NCBI Taxonomy" id="1213861"/>
    <lineage>
        <taxon>Bacteria</taxon>
        <taxon>Bacillati</taxon>
        <taxon>Actinomycetota</taxon>
        <taxon>Actinomycetes</taxon>
        <taxon>Pseudonocardiales</taxon>
        <taxon>Pseudonocardiaceae</taxon>
        <taxon>Actinocrispum</taxon>
    </lineage>
</organism>
<dbReference type="GO" id="GO:0005737">
    <property type="term" value="C:cytoplasm"/>
    <property type="evidence" value="ECO:0007669"/>
    <property type="project" value="UniProtKB-SubCell"/>
</dbReference>
<comment type="subunit">
    <text evidence="5">Monomer.</text>
</comment>
<comment type="domain">
    <text evidence="5">Consists of an N-terminal FAD-binding domain with a Rossman fold and a C-terminal substrate-binding domain.</text>
</comment>
<dbReference type="PANTHER" id="PTHR46972">
    <property type="entry name" value="MONOOXYGENASE ASQM-RELATED"/>
    <property type="match status" value="1"/>
</dbReference>
<dbReference type="InterPro" id="IPR036188">
    <property type="entry name" value="FAD/NAD-bd_sf"/>
</dbReference>
<reference evidence="8 9" key="1">
    <citation type="submission" date="2019-03" db="EMBL/GenBank/DDBJ databases">
        <title>Genomic Encyclopedia of Type Strains, Phase IV (KMG-IV): sequencing the most valuable type-strain genomes for metagenomic binning, comparative biology and taxonomic classification.</title>
        <authorList>
            <person name="Goeker M."/>
        </authorList>
    </citation>
    <scope>NUCLEOTIDE SEQUENCE [LARGE SCALE GENOMIC DNA]</scope>
    <source>
        <strain evidence="8 9">DSM 45934</strain>
    </source>
</reference>
<feature type="domain" description="FAD-binding" evidence="7">
    <location>
        <begin position="2"/>
        <end position="312"/>
    </location>
</feature>
<evidence type="ECO:0000256" key="6">
    <source>
        <dbReference type="SAM" id="MobiDB-lite"/>
    </source>
</evidence>
<dbReference type="OrthoDB" id="3217377at2"/>
<evidence type="ECO:0000256" key="5">
    <source>
        <dbReference type="HAMAP-Rule" id="MF_00845"/>
    </source>
</evidence>
<dbReference type="SUPFAM" id="SSF51905">
    <property type="entry name" value="FAD/NAD(P)-binding domain"/>
    <property type="match status" value="1"/>
</dbReference>
<dbReference type="GO" id="GO:0004497">
    <property type="term" value="F:monooxygenase activity"/>
    <property type="evidence" value="ECO:0007669"/>
    <property type="project" value="UniProtKB-UniRule"/>
</dbReference>
<keyword evidence="5" id="KW-0547">Nucleotide-binding</keyword>
<dbReference type="AlphaFoldDB" id="A0A4R2JVF1"/>
<proteinExistence type="inferred from homology"/>
<evidence type="ECO:0000256" key="4">
    <source>
        <dbReference type="ARBA" id="ARBA00023033"/>
    </source>
</evidence>
<keyword evidence="4 5" id="KW-0503">Monooxygenase</keyword>
<feature type="binding site" evidence="5">
    <location>
        <position position="283"/>
    </location>
    <ligand>
        <name>FAD</name>
        <dbReference type="ChEBI" id="CHEBI:57692"/>
    </ligand>
</feature>
<dbReference type="GO" id="GO:0071949">
    <property type="term" value="F:FAD binding"/>
    <property type="evidence" value="ECO:0007669"/>
    <property type="project" value="InterPro"/>
</dbReference>
<protein>
    <recommendedName>
        <fullName evidence="5">Flavin-dependent monooxygenase</fullName>
    </recommendedName>
    <alternativeName>
        <fullName evidence="5">TetX monooxygenase</fullName>
        <shortName evidence="5">TetX</shortName>
        <ecNumber evidence="5">1.14.13.-</ecNumber>
    </alternativeName>
</protein>
<comment type="caution">
    <text evidence="8">The sequence shown here is derived from an EMBL/GenBank/DDBJ whole genome shotgun (WGS) entry which is preliminary data.</text>
</comment>
<comment type="similarity">
    <text evidence="5">Belongs to the aromatic-ring hydroxylase family. TetX subfamily.</text>
</comment>
<dbReference type="HAMAP" id="MF_00845">
    <property type="entry name" value="TetX_monooxygenase"/>
    <property type="match status" value="1"/>
</dbReference>
<dbReference type="EMBL" id="SLWS01000003">
    <property type="protein sequence ID" value="TCO61039.1"/>
    <property type="molecule type" value="Genomic_DNA"/>
</dbReference>
<keyword evidence="9" id="KW-1185">Reference proteome</keyword>
<feature type="compositionally biased region" description="Low complexity" evidence="6">
    <location>
        <begin position="400"/>
        <end position="416"/>
    </location>
</feature>
<comment type="function">
    <text evidence="5">An FAD-requiring monooxygenase active on some tetracycline antibiotic derivatives, which leads to their inactivation. Hydroxylates carbon 11a of tetracycline and some analogs.</text>
</comment>
<comment type="cofactor">
    <cofactor evidence="5">
        <name>FAD</name>
        <dbReference type="ChEBI" id="CHEBI:57692"/>
    </cofactor>
</comment>
<name>A0A4R2JVF1_9PSEU</name>
<feature type="binding site" evidence="5">
    <location>
        <position position="103"/>
    </location>
    <ligand>
        <name>FAD</name>
        <dbReference type="ChEBI" id="CHEBI:57692"/>
    </ligand>
</feature>